<keyword evidence="3" id="KW-0732">Signal</keyword>
<evidence type="ECO:0000313" key="7">
    <source>
        <dbReference type="Proteomes" id="UP000216164"/>
    </source>
</evidence>
<name>A0AAP8D297_RALSL</name>
<sequence>MTTPDCDCIHVDRRTVLKSALAAAAVQLAQPFIRGARGEAPLRIGLVDPLTGVYAAVAQNEVTGARLAVAQINARGGILGRPIELLVEDSANDVGTGVQKARKLIDRDQVSFLIGDVNSGIAQAIAQVSNEKKVLHIVSGGHTDTITGSDCKWNVYRVCNTTSMEANAVANLLFSKYGKKWHFITPDYAFGHTLQKAAAADLQKLGGTITGNELTPLGTTDFSAYLIKARAANPDVLVVLPQGSDMVNCLKQIAQFGIGKQMHIAGLQQELESLEAMPPEARVGIWMFEWYWKQPGVPGVEQFVADIRKVNNGKVPTARHWFGFTSVHTLAAVTNREKTLDSRKLAEALGGFALADDVKLQPNKCYYRKGDHQLMTSSFVGEALSRPAGDPEDLFRVDHVVPGDQTAPPESATGCTIKWPA</sequence>
<evidence type="ECO:0000259" key="5">
    <source>
        <dbReference type="Pfam" id="PF13458"/>
    </source>
</evidence>
<evidence type="ECO:0000256" key="4">
    <source>
        <dbReference type="ARBA" id="ARBA00022970"/>
    </source>
</evidence>
<comment type="caution">
    <text evidence="6">The sequence shown here is derived from an EMBL/GenBank/DDBJ whole genome shotgun (WGS) entry which is preliminary data.</text>
</comment>
<dbReference type="InterPro" id="IPR000709">
    <property type="entry name" value="Leu_Ile_Val-bd"/>
</dbReference>
<keyword evidence="2" id="KW-0813">Transport</keyword>
<dbReference type="EMBL" id="NCTK01000002">
    <property type="protein sequence ID" value="OYQ09893.1"/>
    <property type="molecule type" value="Genomic_DNA"/>
</dbReference>
<organism evidence="6 7">
    <name type="scientific">Ralstonia solanacearum K60</name>
    <dbReference type="NCBI Taxonomy" id="1091042"/>
    <lineage>
        <taxon>Bacteria</taxon>
        <taxon>Pseudomonadati</taxon>
        <taxon>Pseudomonadota</taxon>
        <taxon>Betaproteobacteria</taxon>
        <taxon>Burkholderiales</taxon>
        <taxon>Burkholderiaceae</taxon>
        <taxon>Ralstonia</taxon>
        <taxon>Ralstonia solanacearum species complex</taxon>
    </lineage>
</organism>
<dbReference type="Pfam" id="PF13458">
    <property type="entry name" value="Peripla_BP_6"/>
    <property type="match status" value="1"/>
</dbReference>
<dbReference type="InterPro" id="IPR028081">
    <property type="entry name" value="Leu-bd"/>
</dbReference>
<protein>
    <submittedName>
        <fullName evidence="6">ABC transporter substrate-binding protein</fullName>
    </submittedName>
</protein>
<evidence type="ECO:0000256" key="1">
    <source>
        <dbReference type="ARBA" id="ARBA00010062"/>
    </source>
</evidence>
<comment type="similarity">
    <text evidence="1">Belongs to the leucine-binding protein family.</text>
</comment>
<dbReference type="Proteomes" id="UP000216164">
    <property type="component" value="Unassembled WGS sequence"/>
</dbReference>
<evidence type="ECO:0000313" key="6">
    <source>
        <dbReference type="EMBL" id="OYQ09893.1"/>
    </source>
</evidence>
<accession>A0AAP8D297</accession>
<gene>
    <name evidence="6" type="ORF">B7R77_24090</name>
</gene>
<dbReference type="InterPro" id="IPR028082">
    <property type="entry name" value="Peripla_BP_I"/>
</dbReference>
<proteinExistence type="inferred from homology"/>
<dbReference type="SUPFAM" id="SSF53822">
    <property type="entry name" value="Periplasmic binding protein-like I"/>
    <property type="match status" value="1"/>
</dbReference>
<dbReference type="Gene3D" id="3.40.50.2300">
    <property type="match status" value="2"/>
</dbReference>
<dbReference type="RefSeq" id="WP_094395499.1">
    <property type="nucleotide sequence ID" value="NZ_NCTK01000002.1"/>
</dbReference>
<dbReference type="InterPro" id="IPR051010">
    <property type="entry name" value="BCAA_transport"/>
</dbReference>
<evidence type="ECO:0000256" key="2">
    <source>
        <dbReference type="ARBA" id="ARBA00022448"/>
    </source>
</evidence>
<dbReference type="AlphaFoldDB" id="A0AAP8D297"/>
<dbReference type="PANTHER" id="PTHR30483">
    <property type="entry name" value="LEUCINE-SPECIFIC-BINDING PROTEIN"/>
    <property type="match status" value="1"/>
</dbReference>
<dbReference type="PANTHER" id="PTHR30483:SF6">
    <property type="entry name" value="PERIPLASMIC BINDING PROTEIN OF ABC TRANSPORTER FOR NATURAL AMINO ACIDS"/>
    <property type="match status" value="1"/>
</dbReference>
<keyword evidence="4" id="KW-0029">Amino-acid transport</keyword>
<dbReference type="PRINTS" id="PR00337">
    <property type="entry name" value="LEUILEVALBP"/>
</dbReference>
<dbReference type="GO" id="GO:0006865">
    <property type="term" value="P:amino acid transport"/>
    <property type="evidence" value="ECO:0007669"/>
    <property type="project" value="UniProtKB-KW"/>
</dbReference>
<evidence type="ECO:0000256" key="3">
    <source>
        <dbReference type="ARBA" id="ARBA00022729"/>
    </source>
</evidence>
<feature type="domain" description="Leucine-binding protein" evidence="5">
    <location>
        <begin position="41"/>
        <end position="383"/>
    </location>
</feature>
<reference evidence="6 7" key="1">
    <citation type="submission" date="2017-04" db="EMBL/GenBank/DDBJ databases">
        <title>Genome Announcement: Closed genomes of Ralstonia solanacearum strains K60, UW551, and UW700.</title>
        <authorList>
            <person name="Hayes M."/>
            <person name="Macintyre A.M."/>
            <person name="Allen C."/>
        </authorList>
    </citation>
    <scope>NUCLEOTIDE SEQUENCE [LARGE SCALE GENOMIC DNA]</scope>
    <source>
        <strain evidence="6 7">UW25</strain>
    </source>
</reference>